<accession>A0AAV2QVX0</accession>
<comment type="catalytic activity">
    <reaction evidence="7">
        <text>(6S)-5,6,7,8-tetrahydrofolyl-(gamma-L-Glu)(n) + (n-1) H2O = (6S)-5,6,7,8-tetrahydrofolate + (n-1) L-glutamate</text>
        <dbReference type="Rhea" id="RHEA:56784"/>
        <dbReference type="Rhea" id="RHEA-COMP:14738"/>
        <dbReference type="ChEBI" id="CHEBI:15377"/>
        <dbReference type="ChEBI" id="CHEBI:29985"/>
        <dbReference type="ChEBI" id="CHEBI:57453"/>
        <dbReference type="ChEBI" id="CHEBI:141005"/>
        <dbReference type="EC" id="3.4.19.9"/>
    </reaction>
</comment>
<evidence type="ECO:0000313" key="8">
    <source>
        <dbReference type="EMBL" id="CAL4100202.1"/>
    </source>
</evidence>
<dbReference type="FunFam" id="3.40.50.880:FF:000024">
    <property type="entry name" value="Folate gamma-glutamyl hydrolase"/>
    <property type="match status" value="1"/>
</dbReference>
<feature type="active site" evidence="7">
    <location>
        <position position="245"/>
    </location>
</feature>
<dbReference type="Pfam" id="PF07722">
    <property type="entry name" value="Peptidase_C26"/>
    <property type="match status" value="1"/>
</dbReference>
<dbReference type="PROSITE" id="PS51275">
    <property type="entry name" value="PEPTIDASE_C26_GGH"/>
    <property type="match status" value="1"/>
</dbReference>
<dbReference type="Proteomes" id="UP001497623">
    <property type="component" value="Unassembled WGS sequence"/>
</dbReference>
<dbReference type="PROSITE" id="PS51273">
    <property type="entry name" value="GATASE_TYPE_1"/>
    <property type="match status" value="1"/>
</dbReference>
<organism evidence="8 9">
    <name type="scientific">Meganyctiphanes norvegica</name>
    <name type="common">Northern krill</name>
    <name type="synonym">Thysanopoda norvegica</name>
    <dbReference type="NCBI Taxonomy" id="48144"/>
    <lineage>
        <taxon>Eukaryota</taxon>
        <taxon>Metazoa</taxon>
        <taxon>Ecdysozoa</taxon>
        <taxon>Arthropoda</taxon>
        <taxon>Crustacea</taxon>
        <taxon>Multicrustacea</taxon>
        <taxon>Malacostraca</taxon>
        <taxon>Eumalacostraca</taxon>
        <taxon>Eucarida</taxon>
        <taxon>Euphausiacea</taxon>
        <taxon>Euphausiidae</taxon>
        <taxon>Meganyctiphanes</taxon>
    </lineage>
</organism>
<keyword evidence="4" id="KW-0732">Signal</keyword>
<keyword evidence="5 7" id="KW-0378">Hydrolase</keyword>
<gene>
    <name evidence="8" type="ORF">MNOR_LOCUS16739</name>
</gene>
<dbReference type="InterPro" id="IPR029062">
    <property type="entry name" value="Class_I_gatase-like"/>
</dbReference>
<proteinExistence type="inferred from homology"/>
<dbReference type="PANTHER" id="PTHR11315">
    <property type="entry name" value="PROTEASE FAMILY C26 GAMMA-GLUTAMYL HYDROLASE"/>
    <property type="match status" value="1"/>
</dbReference>
<evidence type="ECO:0000256" key="6">
    <source>
        <dbReference type="PIRSR" id="PIRSR615527-1"/>
    </source>
</evidence>
<dbReference type="InterPro" id="IPR011697">
    <property type="entry name" value="Peptidase_C26"/>
</dbReference>
<evidence type="ECO:0000256" key="1">
    <source>
        <dbReference type="ARBA" id="ARBA00004239"/>
    </source>
</evidence>
<evidence type="ECO:0000256" key="3">
    <source>
        <dbReference type="ARBA" id="ARBA00022525"/>
    </source>
</evidence>
<keyword evidence="3" id="KW-0964">Secreted</keyword>
<dbReference type="PANTHER" id="PTHR11315:SF0">
    <property type="entry name" value="FOLATE GAMMA-GLUTAMYL HYDROLASE"/>
    <property type="match status" value="1"/>
</dbReference>
<dbReference type="GO" id="GO:0046900">
    <property type="term" value="P:tetrahydrofolylpolyglutamate metabolic process"/>
    <property type="evidence" value="ECO:0007669"/>
    <property type="project" value="TreeGrafter"/>
</dbReference>
<dbReference type="Gene3D" id="3.40.50.880">
    <property type="match status" value="1"/>
</dbReference>
<reference evidence="8 9" key="1">
    <citation type="submission" date="2024-05" db="EMBL/GenBank/DDBJ databases">
        <authorList>
            <person name="Wallberg A."/>
        </authorList>
    </citation>
    <scope>NUCLEOTIDE SEQUENCE [LARGE SCALE GENOMIC DNA]</scope>
</reference>
<keyword evidence="9" id="KW-1185">Reference proteome</keyword>
<feature type="active site" description="Nucleophile" evidence="6 7">
    <location>
        <position position="134"/>
    </location>
</feature>
<evidence type="ECO:0000256" key="7">
    <source>
        <dbReference type="PROSITE-ProRule" id="PRU00607"/>
    </source>
</evidence>
<dbReference type="EC" id="3.4.19.9" evidence="7"/>
<sequence>MKMDPVKFLFYLFNIHLGYTSSQAINNRPIIGVLAQKPYSGMLDGLQDKNYTSYVTASYVKWLEAAGARVAPILTYQPYEYYVNITSSINGILLPGGESSITNSSGYGQAADIIYNQVLEINSGGTYLPLWGTCLGMEELLYLAAGHQDWLTPCSALNKADPLMLEEGFEQSRIFKDMPIDVLRSLYYYNSTINFHSFCMTKENMMESGMAQSFKMLTTNLDYQGLEYVSTMEHKELPIFGVQWHPEENPYEWADDEDHSNTPHSKEAILVSQYFGNFIVGQARLNNQTFASKEAEEGSLIYNHQPTYVYPWSPSSMQVYLFR</sequence>
<protein>
    <recommendedName>
        <fullName evidence="7">folate gamma-glutamyl hydrolase</fullName>
        <ecNumber evidence="7">3.4.19.9</ecNumber>
    </recommendedName>
</protein>
<dbReference type="EMBL" id="CAXKWB010011149">
    <property type="protein sequence ID" value="CAL4100202.1"/>
    <property type="molecule type" value="Genomic_DNA"/>
</dbReference>
<dbReference type="AlphaFoldDB" id="A0AAV2QVX0"/>
<evidence type="ECO:0000256" key="4">
    <source>
        <dbReference type="ARBA" id="ARBA00022729"/>
    </source>
</evidence>
<dbReference type="GO" id="GO:0034722">
    <property type="term" value="F:gamma-glutamyl-peptidase activity"/>
    <property type="evidence" value="ECO:0007669"/>
    <property type="project" value="UniProtKB-UniRule"/>
</dbReference>
<comment type="subcellular location">
    <subcellularLocation>
        <location evidence="1">Secreted</location>
        <location evidence="1">Extracellular space</location>
    </subcellularLocation>
</comment>
<evidence type="ECO:0000256" key="5">
    <source>
        <dbReference type="ARBA" id="ARBA00022801"/>
    </source>
</evidence>
<feature type="active site" description="Proton donor" evidence="6">
    <location>
        <position position="245"/>
    </location>
</feature>
<name>A0AAV2QVX0_MEGNR</name>
<evidence type="ECO:0000313" key="9">
    <source>
        <dbReference type="Proteomes" id="UP001497623"/>
    </source>
</evidence>
<dbReference type="SUPFAM" id="SSF52317">
    <property type="entry name" value="Class I glutamine amidotransferase-like"/>
    <property type="match status" value="1"/>
</dbReference>
<comment type="similarity">
    <text evidence="2">Belongs to the peptidase C26 family.</text>
</comment>
<evidence type="ECO:0000256" key="2">
    <source>
        <dbReference type="ARBA" id="ARBA00011083"/>
    </source>
</evidence>
<dbReference type="GO" id="GO:0005773">
    <property type="term" value="C:vacuole"/>
    <property type="evidence" value="ECO:0007669"/>
    <property type="project" value="TreeGrafter"/>
</dbReference>
<comment type="caution">
    <text evidence="8">The sequence shown here is derived from an EMBL/GenBank/DDBJ whole genome shotgun (WGS) entry which is preliminary data.</text>
</comment>
<dbReference type="InterPro" id="IPR015527">
    <property type="entry name" value="Pept_C26_g-glut_hydrolase"/>
</dbReference>
<dbReference type="GO" id="GO:0005576">
    <property type="term" value="C:extracellular region"/>
    <property type="evidence" value="ECO:0007669"/>
    <property type="project" value="UniProtKB-SubCell"/>
</dbReference>